<dbReference type="AlphaFoldDB" id="A0A0F9CR91"/>
<organism evidence="1">
    <name type="scientific">marine sediment metagenome</name>
    <dbReference type="NCBI Taxonomy" id="412755"/>
    <lineage>
        <taxon>unclassified sequences</taxon>
        <taxon>metagenomes</taxon>
        <taxon>ecological metagenomes</taxon>
    </lineage>
</organism>
<proteinExistence type="predicted"/>
<gene>
    <name evidence="1" type="ORF">LCGC14_2293050</name>
</gene>
<protein>
    <submittedName>
        <fullName evidence="1">Uncharacterized protein</fullName>
    </submittedName>
</protein>
<feature type="non-terminal residue" evidence="1">
    <location>
        <position position="120"/>
    </location>
</feature>
<name>A0A0F9CR91_9ZZZZ</name>
<accession>A0A0F9CR91</accession>
<comment type="caution">
    <text evidence="1">The sequence shown here is derived from an EMBL/GenBank/DDBJ whole genome shotgun (WGS) entry which is preliminary data.</text>
</comment>
<dbReference type="EMBL" id="LAZR01032160">
    <property type="protein sequence ID" value="KKL51684.1"/>
    <property type="molecule type" value="Genomic_DNA"/>
</dbReference>
<evidence type="ECO:0000313" key="1">
    <source>
        <dbReference type="EMBL" id="KKL51684.1"/>
    </source>
</evidence>
<sequence>MQGAGDKISNKSRDEKIMSLLGFFPWKAKLILLEDILRTTREAKCYNKECPFDRATCDYTQMDECYKPRIKVGDIVKLYTGLYHRDYCKILDIDISPETNVGPGPIDFKFSRGFWIKLHL</sequence>
<reference evidence="1" key="1">
    <citation type="journal article" date="2015" name="Nature">
        <title>Complex archaea that bridge the gap between prokaryotes and eukaryotes.</title>
        <authorList>
            <person name="Spang A."/>
            <person name="Saw J.H."/>
            <person name="Jorgensen S.L."/>
            <person name="Zaremba-Niedzwiedzka K."/>
            <person name="Martijn J."/>
            <person name="Lind A.E."/>
            <person name="van Eijk R."/>
            <person name="Schleper C."/>
            <person name="Guy L."/>
            <person name="Ettema T.J."/>
        </authorList>
    </citation>
    <scope>NUCLEOTIDE SEQUENCE</scope>
</reference>